<keyword evidence="2" id="KW-0472">Membrane</keyword>
<feature type="signal peptide" evidence="3">
    <location>
        <begin position="1"/>
        <end position="23"/>
    </location>
</feature>
<evidence type="ECO:0000313" key="5">
    <source>
        <dbReference type="EMBL" id="BDS12929.1"/>
    </source>
</evidence>
<dbReference type="SUPFAM" id="SSF48452">
    <property type="entry name" value="TPR-like"/>
    <property type="match status" value="2"/>
</dbReference>
<keyword evidence="2" id="KW-1133">Transmembrane helix</keyword>
<dbReference type="PROSITE" id="PS50005">
    <property type="entry name" value="TPR"/>
    <property type="match status" value="1"/>
</dbReference>
<dbReference type="SMART" id="SM00028">
    <property type="entry name" value="TPR"/>
    <property type="match status" value="8"/>
</dbReference>
<dbReference type="RefSeq" id="WP_264788269.1">
    <property type="nucleotide sequence ID" value="NZ_AP026867.1"/>
</dbReference>
<dbReference type="Pfam" id="PF12770">
    <property type="entry name" value="CHAT"/>
    <property type="match status" value="1"/>
</dbReference>
<evidence type="ECO:0000256" key="1">
    <source>
        <dbReference type="PROSITE-ProRule" id="PRU00339"/>
    </source>
</evidence>
<organism evidence="5 6">
    <name type="scientific">Aureispira anguillae</name>
    <dbReference type="NCBI Taxonomy" id="2864201"/>
    <lineage>
        <taxon>Bacteria</taxon>
        <taxon>Pseudomonadati</taxon>
        <taxon>Bacteroidota</taxon>
        <taxon>Saprospiria</taxon>
        <taxon>Saprospirales</taxon>
        <taxon>Saprospiraceae</taxon>
        <taxon>Aureispira</taxon>
    </lineage>
</organism>
<evidence type="ECO:0000313" key="6">
    <source>
        <dbReference type="Proteomes" id="UP001060919"/>
    </source>
</evidence>
<gene>
    <name evidence="5" type="ORF">AsAng_0036540</name>
</gene>
<sequence>MMFLKKHLLLVVYLSFCCTAIIAQDQAIQTLHNRLKSKLITVDSSATIYRQLTRLYAKKHKYNQALNIAKKEANIRRRTQQKQKLAEVYFNIASLYRTTAFYQKALNWGQKSLSIYKSILGSNHSESLSIYRFLAQTHYLLEDYTTAILLAKRAITGYKKIQPRQPKAEINLQILLGSIQIQKATYSAAQQTYEYAQNLYRQFATEVSEELLARIYTNLASLKIQQKAILEALAYYQKVVDIRKKLRHENHFTIQTTYTNIGLCYYQLGEFNKALTYHQKSLAILHQTYGQQHDLIAFSHNHIGATFLQLTQKDAAHYHLNQAIKIYQNLFGSNSTQSIAPLWQLAKLFRQNSAYKQAEQYFKKIIHIHKTHHNHRHPDLAKMYLDMAYLHQAQQQYALAYHYTNLAYQSNQLQQHPLDKILMLKIIELKLKISLHLPPKEQEATFLLLDQIQPILALLQTNLNYITDQQNLIQELRKICEQGLELSYQLYQKHPKLTYLCKAFQLMEYNKAVLLSTQIKQSYWNNKLAHYNVHKQEKQLAQLRFLEQKWKKAEHQQNNDQALKLRQEIFKQYELYQEQMHRTNQQLPYHSPIKLTSLQKQLSAQQMLVNYFYGQHTIYILGIQQEQLYFQKASLAIKKDMDQFSNALLSLEHSKIKLSNSCQQFDLVAAKLYDILLPINPPHEVLIIPDGRLCYLPFECLTTQIKPQAKGYHQLNYALHKHTISYAYSATSYYYQQYKHLNHQNIKILGFAPSYEQQRQLPSLHANLTEVQFLEQQFQGAFYYKHTAKKKTFQAQSSDFGVLHLASHALADNHQLQQPKLFFAKDSPDSLNAILQPHEIAQLQLQADFVVLSACQTAIGYWQKGEGIMSLARDFMYAGVPSILTTLWQINDESSSSIIQDFYQQVDQVPKHMALKLAKQRYLEKASSFSAHPYFWSGYILIGNTNRLDIDRVPSTKIWYLAALLLFFLVIIIYCIKIT</sequence>
<dbReference type="Proteomes" id="UP001060919">
    <property type="component" value="Chromosome"/>
</dbReference>
<dbReference type="Pfam" id="PF13374">
    <property type="entry name" value="TPR_10"/>
    <property type="match status" value="1"/>
</dbReference>
<dbReference type="AlphaFoldDB" id="A0A915YGW5"/>
<dbReference type="Pfam" id="PF13424">
    <property type="entry name" value="TPR_12"/>
    <property type="match status" value="2"/>
</dbReference>
<dbReference type="InterPro" id="IPR024983">
    <property type="entry name" value="CHAT_dom"/>
</dbReference>
<evidence type="ECO:0000256" key="2">
    <source>
        <dbReference type="SAM" id="Phobius"/>
    </source>
</evidence>
<feature type="repeat" description="TPR" evidence="1">
    <location>
        <begin position="255"/>
        <end position="288"/>
    </location>
</feature>
<dbReference type="PANTHER" id="PTHR10098">
    <property type="entry name" value="RAPSYN-RELATED"/>
    <property type="match status" value="1"/>
</dbReference>
<dbReference type="Gene3D" id="1.25.40.10">
    <property type="entry name" value="Tetratricopeptide repeat domain"/>
    <property type="match status" value="4"/>
</dbReference>
<feature type="chain" id="PRO_5037181661" evidence="3">
    <location>
        <begin position="24"/>
        <end position="979"/>
    </location>
</feature>
<name>A0A915YGW5_9BACT</name>
<feature type="domain" description="CHAT" evidence="4">
    <location>
        <begin position="669"/>
        <end position="944"/>
    </location>
</feature>
<evidence type="ECO:0000259" key="4">
    <source>
        <dbReference type="Pfam" id="PF12770"/>
    </source>
</evidence>
<dbReference type="EMBL" id="AP026867">
    <property type="protein sequence ID" value="BDS12929.1"/>
    <property type="molecule type" value="Genomic_DNA"/>
</dbReference>
<keyword evidence="2" id="KW-0812">Transmembrane</keyword>
<dbReference type="InterPro" id="IPR011990">
    <property type="entry name" value="TPR-like_helical_dom_sf"/>
</dbReference>
<protein>
    <submittedName>
        <fullName evidence="5">CHAT domain-containing protein</fullName>
    </submittedName>
</protein>
<feature type="transmembrane region" description="Helical" evidence="2">
    <location>
        <begin position="958"/>
        <end position="976"/>
    </location>
</feature>
<keyword evidence="6" id="KW-1185">Reference proteome</keyword>
<keyword evidence="1" id="KW-0802">TPR repeat</keyword>
<keyword evidence="3" id="KW-0732">Signal</keyword>
<reference evidence="5" key="1">
    <citation type="submission" date="2022-09" db="EMBL/GenBank/DDBJ databases">
        <title>Aureispira anguillicida sp. nov., isolated from Leptocephalus of Japanese eel Anguilla japonica.</title>
        <authorList>
            <person name="Yuasa K."/>
            <person name="Mekata T."/>
            <person name="Ikunari K."/>
        </authorList>
    </citation>
    <scope>NUCLEOTIDE SEQUENCE</scope>
    <source>
        <strain evidence="5">EL160426</strain>
    </source>
</reference>
<evidence type="ECO:0000256" key="3">
    <source>
        <dbReference type="SAM" id="SignalP"/>
    </source>
</evidence>
<proteinExistence type="predicted"/>
<accession>A0A915YGW5</accession>
<dbReference type="KEGG" id="aup:AsAng_0036540"/>
<dbReference type="InterPro" id="IPR019734">
    <property type="entry name" value="TPR_rpt"/>
</dbReference>